<keyword evidence="1" id="KW-0472">Membrane</keyword>
<organism evidence="3 4">
    <name type="scientific">Streptodolium elevatio</name>
    <dbReference type="NCBI Taxonomy" id="3157996"/>
    <lineage>
        <taxon>Bacteria</taxon>
        <taxon>Bacillati</taxon>
        <taxon>Actinomycetota</taxon>
        <taxon>Actinomycetes</taxon>
        <taxon>Kitasatosporales</taxon>
        <taxon>Streptomycetaceae</taxon>
        <taxon>Streptodolium</taxon>
    </lineage>
</organism>
<evidence type="ECO:0000313" key="4">
    <source>
        <dbReference type="Proteomes" id="UP001551482"/>
    </source>
</evidence>
<dbReference type="PROSITE" id="PS50924">
    <property type="entry name" value="MHYT"/>
    <property type="match status" value="1"/>
</dbReference>
<dbReference type="PANTHER" id="PTHR35152:SF1">
    <property type="entry name" value="DOMAIN SIGNALLING PROTEIN, PUTATIVE (AFU_ORTHOLOGUE AFUA_5G11310)-RELATED"/>
    <property type="match status" value="1"/>
</dbReference>
<dbReference type="InterPro" id="IPR005330">
    <property type="entry name" value="MHYT_dom"/>
</dbReference>
<keyword evidence="1" id="KW-0812">Transmembrane</keyword>
<feature type="transmembrane region" description="Helical" evidence="1">
    <location>
        <begin position="143"/>
        <end position="163"/>
    </location>
</feature>
<feature type="transmembrane region" description="Helical" evidence="1">
    <location>
        <begin position="109"/>
        <end position="131"/>
    </location>
</feature>
<feature type="transmembrane region" description="Helical" evidence="1">
    <location>
        <begin position="44"/>
        <end position="69"/>
    </location>
</feature>
<dbReference type="Proteomes" id="UP001551482">
    <property type="component" value="Unassembled WGS sequence"/>
</dbReference>
<reference evidence="3 4" key="1">
    <citation type="submission" date="2024-06" db="EMBL/GenBank/DDBJ databases">
        <title>The Natural Products Discovery Center: Release of the First 8490 Sequenced Strains for Exploring Actinobacteria Biosynthetic Diversity.</title>
        <authorList>
            <person name="Kalkreuter E."/>
            <person name="Kautsar S.A."/>
            <person name="Yang D."/>
            <person name="Bader C.D."/>
            <person name="Teijaro C.N."/>
            <person name="Fluegel L."/>
            <person name="Davis C.M."/>
            <person name="Simpson J.R."/>
            <person name="Lauterbach L."/>
            <person name="Steele A.D."/>
            <person name="Gui C."/>
            <person name="Meng S."/>
            <person name="Li G."/>
            <person name="Viehrig K."/>
            <person name="Ye F."/>
            <person name="Su P."/>
            <person name="Kiefer A.F."/>
            <person name="Nichols A."/>
            <person name="Cepeda A.J."/>
            <person name="Yan W."/>
            <person name="Fan B."/>
            <person name="Jiang Y."/>
            <person name="Adhikari A."/>
            <person name="Zheng C.-J."/>
            <person name="Schuster L."/>
            <person name="Cowan T.M."/>
            <person name="Smanski M.J."/>
            <person name="Chevrette M.G."/>
            <person name="De Carvalho L.P.S."/>
            <person name="Shen B."/>
        </authorList>
    </citation>
    <scope>NUCLEOTIDE SEQUENCE [LARGE SCALE GENOMIC DNA]</scope>
    <source>
        <strain evidence="3 4">NPDC048946</strain>
    </source>
</reference>
<keyword evidence="1" id="KW-1133">Transmembrane helix</keyword>
<proteinExistence type="predicted"/>
<dbReference type="PANTHER" id="PTHR35152">
    <property type="entry name" value="DOMAIN SIGNALLING PROTEIN, PUTATIVE (AFU_ORTHOLOGUE AFUA_5G11310)-RELATED"/>
    <property type="match status" value="1"/>
</dbReference>
<feature type="transmembrane region" description="Helical" evidence="1">
    <location>
        <begin position="216"/>
        <end position="238"/>
    </location>
</feature>
<comment type="caution">
    <text evidence="3">The sequence shown here is derived from an EMBL/GenBank/DDBJ whole genome shotgun (WGS) entry which is preliminary data.</text>
</comment>
<feature type="transmembrane region" description="Helical" evidence="1">
    <location>
        <begin position="170"/>
        <end position="193"/>
    </location>
</feature>
<keyword evidence="4" id="KW-1185">Reference proteome</keyword>
<feature type="transmembrane region" description="Helical" evidence="1">
    <location>
        <begin position="81"/>
        <end position="102"/>
    </location>
</feature>
<sequence>MNHFTYGPLTPGLAFLMSCTGACLGLLCSARAQATTGAVRARWLALAALSLGGTGIWVMHFIAMLGFSIPGRQVRYDIPLTLASMALSVLVVGIGLALAIGGGSRNSTLLAGGAITGTGVGGMHYLGMAAMKTSQPITYDPRIVALSLVVAIIAATAALWAALHVRGVKATVAAVPVMGLAVTGMHYIGMYAMRAGETAPGSRALEHVHGTEPTQFFAPMITGISLVTLIILVIVAIWPDVEQMADDRDFDMRVNRLTGPHPGA</sequence>
<gene>
    <name evidence="3" type="ORF">AB0C36_19275</name>
</gene>
<evidence type="ECO:0000313" key="3">
    <source>
        <dbReference type="EMBL" id="MEU8135648.1"/>
    </source>
</evidence>
<feature type="transmembrane region" description="Helical" evidence="1">
    <location>
        <begin position="12"/>
        <end position="32"/>
    </location>
</feature>
<dbReference type="EMBL" id="JBEZFP010000047">
    <property type="protein sequence ID" value="MEU8135648.1"/>
    <property type="molecule type" value="Genomic_DNA"/>
</dbReference>
<protein>
    <submittedName>
        <fullName evidence="3">MHYT domain-containing protein</fullName>
    </submittedName>
</protein>
<accession>A0ABV3DIR9</accession>
<evidence type="ECO:0000259" key="2">
    <source>
        <dbReference type="PROSITE" id="PS50924"/>
    </source>
</evidence>
<dbReference type="Pfam" id="PF03707">
    <property type="entry name" value="MHYT"/>
    <property type="match status" value="2"/>
</dbReference>
<evidence type="ECO:0000256" key="1">
    <source>
        <dbReference type="PROSITE-ProRule" id="PRU00244"/>
    </source>
</evidence>
<dbReference type="RefSeq" id="WP_358355561.1">
    <property type="nucleotide sequence ID" value="NZ_JBEZFP010000047.1"/>
</dbReference>
<name>A0ABV3DIR9_9ACTN</name>
<feature type="domain" description="MHYT" evidence="2">
    <location>
        <begin position="6"/>
        <end position="196"/>
    </location>
</feature>